<name>A0A9P3HJL6_9FUNG</name>
<feature type="region of interest" description="Disordered" evidence="1">
    <location>
        <begin position="319"/>
        <end position="394"/>
    </location>
</feature>
<proteinExistence type="predicted"/>
<dbReference type="Pfam" id="PF13527">
    <property type="entry name" value="Acetyltransf_9"/>
    <property type="match status" value="1"/>
</dbReference>
<dbReference type="AlphaFoldDB" id="A0A9P3HJL6"/>
<dbReference type="InterPro" id="IPR016181">
    <property type="entry name" value="Acyl_CoA_acyltransferase"/>
</dbReference>
<dbReference type="EMBL" id="BQFW01000014">
    <property type="protein sequence ID" value="GJJ77728.1"/>
    <property type="molecule type" value="Genomic_DNA"/>
</dbReference>
<feature type="compositionally biased region" description="Basic and acidic residues" evidence="1">
    <location>
        <begin position="355"/>
        <end position="377"/>
    </location>
</feature>
<reference evidence="2" key="2">
    <citation type="journal article" date="2022" name="Microbiol. Resour. Announc.">
        <title>Whole-Genome Sequence of Entomortierella parvispora E1425, a Mucoromycotan Fungus Associated with Burkholderiaceae-Related Endosymbiotic Bacteria.</title>
        <authorList>
            <person name="Herlambang A."/>
            <person name="Guo Y."/>
            <person name="Takashima Y."/>
            <person name="Narisawa K."/>
            <person name="Ohta H."/>
            <person name="Nishizawa T."/>
        </authorList>
    </citation>
    <scope>NUCLEOTIDE SEQUENCE</scope>
    <source>
        <strain evidence="2">E1425</strain>
    </source>
</reference>
<keyword evidence="3" id="KW-1185">Reference proteome</keyword>
<evidence type="ECO:0000313" key="3">
    <source>
        <dbReference type="Proteomes" id="UP000827284"/>
    </source>
</evidence>
<protein>
    <submittedName>
        <fullName evidence="2">Uncharacterized protein</fullName>
    </submittedName>
</protein>
<feature type="compositionally biased region" description="Low complexity" evidence="1">
    <location>
        <begin position="378"/>
        <end position="390"/>
    </location>
</feature>
<evidence type="ECO:0000313" key="2">
    <source>
        <dbReference type="EMBL" id="GJJ77728.1"/>
    </source>
</evidence>
<gene>
    <name evidence="2" type="ORF">EMPS_10087</name>
</gene>
<comment type="caution">
    <text evidence="2">The sequence shown here is derived from an EMBL/GenBank/DDBJ whole genome shotgun (WGS) entry which is preliminary data.</text>
</comment>
<sequence>MTAMHVQTNSRQTIDLGDGKTMRWSTAADIDNLAKLLSESFRWMPAGDPMPPLEIPGPNAFFASATRLMMSGKSSAMSEYDFALVEDKTRFGQEGQNPIVACVALHRFKAYYGSVDMYFGKPELIATDPAYRNQGWIRKLLVEMIHPESEARGDALQVIPGIPYFYRQFGYEYSLCSYSAFTVESTSLIPLPLDTKVEPFTLRRATLKDIPLLMRLSTPANRHANAMIGQHYTQEYWQYTVHDVLELKNHRFDADRETSIIVDTASGAEIGFTVMSSRFLGPTLLALGLEEGQEYTQELTHSALRQLVQWSKNRLAEDAKNSAEAMKSLKEDEKEGDTDAKEGSSVTEGLTKAMAADKIKEQVKEKAEENESAKEATDASTSSPAAPEATAPEKEPAFALELALHDQHPLILQLGTAATRPTKLQNPGMRLCTRIASYPKFLLSVAPELESRLATSRTFADLTGLVRLDFFRPAEKKGGARGLELVFKDGRLISAQDWERPGPEGGLEERKQWKASGEMPRIFFASFPPMVFSSLVTGHQDLDDLYMMYGDVQLRNEESRELLKVLFPKGDHHFDLFCW</sequence>
<feature type="compositionally biased region" description="Basic and acidic residues" evidence="1">
    <location>
        <begin position="319"/>
        <end position="342"/>
    </location>
</feature>
<organism evidence="2 3">
    <name type="scientific">Entomortierella parvispora</name>
    <dbReference type="NCBI Taxonomy" id="205924"/>
    <lineage>
        <taxon>Eukaryota</taxon>
        <taxon>Fungi</taxon>
        <taxon>Fungi incertae sedis</taxon>
        <taxon>Mucoromycota</taxon>
        <taxon>Mortierellomycotina</taxon>
        <taxon>Mortierellomycetes</taxon>
        <taxon>Mortierellales</taxon>
        <taxon>Mortierellaceae</taxon>
        <taxon>Entomortierella</taxon>
    </lineage>
</organism>
<dbReference type="OrthoDB" id="2321175at2759"/>
<dbReference type="Proteomes" id="UP000827284">
    <property type="component" value="Unassembled WGS sequence"/>
</dbReference>
<dbReference type="Gene3D" id="3.40.630.30">
    <property type="match status" value="1"/>
</dbReference>
<reference evidence="2" key="1">
    <citation type="submission" date="2021-11" db="EMBL/GenBank/DDBJ databases">
        <authorList>
            <person name="Herlambang A."/>
            <person name="Guo Y."/>
            <person name="Takashima Y."/>
            <person name="Nishizawa T."/>
        </authorList>
    </citation>
    <scope>NUCLEOTIDE SEQUENCE</scope>
    <source>
        <strain evidence="2">E1425</strain>
    </source>
</reference>
<dbReference type="SUPFAM" id="SSF55729">
    <property type="entry name" value="Acyl-CoA N-acyltransferases (Nat)"/>
    <property type="match status" value="1"/>
</dbReference>
<evidence type="ECO:0000256" key="1">
    <source>
        <dbReference type="SAM" id="MobiDB-lite"/>
    </source>
</evidence>
<accession>A0A9P3HJL6</accession>